<evidence type="ECO:0000256" key="1">
    <source>
        <dbReference type="ARBA" id="ARBA00022679"/>
    </source>
</evidence>
<sequence length="316" mass="34218">MPTMTDLIDRIRAASRQMAREWGFLRPTLAGTTYSPSAVHAIVELGRRGTLTAVDLVELLGLDKSSVSRLLTKLTDAGEITVLGSGGDARCKPLMLTDKGRRTLAAVDAYARKQVGSAAAHFAPAQLDTVCASLTAYADALRAHRLGVAPAQEEIRIETGYAPGVIGEVAALHMAYYAPAVGFGQVFESRVAAAVADVTARLDRPGNQIWRAMLGERLVGSVAIDGEGMGPGIAHLRTFIVDGRMQGRGVGRRLLDEVLRYCDEQGFREIHLWTVKGLDAARHLYEQVGFRLVSEAPGEQWGKPMVEQYLVRARPQ</sequence>
<dbReference type="GO" id="GO:0003677">
    <property type="term" value="F:DNA binding"/>
    <property type="evidence" value="ECO:0007669"/>
    <property type="project" value="UniProtKB-KW"/>
</dbReference>
<dbReference type="PANTHER" id="PTHR13947">
    <property type="entry name" value="GNAT FAMILY N-ACETYLTRANSFERASE"/>
    <property type="match status" value="1"/>
</dbReference>
<dbReference type="InterPro" id="IPR000835">
    <property type="entry name" value="HTH_MarR-typ"/>
</dbReference>
<evidence type="ECO:0000259" key="2">
    <source>
        <dbReference type="PROSITE" id="PS50995"/>
    </source>
</evidence>
<organism evidence="4 5">
    <name type="scientific">Dyella marensis</name>
    <dbReference type="NCBI Taxonomy" id="500610"/>
    <lineage>
        <taxon>Bacteria</taxon>
        <taxon>Pseudomonadati</taxon>
        <taxon>Pseudomonadota</taxon>
        <taxon>Gammaproteobacteria</taxon>
        <taxon>Lysobacterales</taxon>
        <taxon>Rhodanobacteraceae</taxon>
        <taxon>Dyella</taxon>
    </lineage>
</organism>
<name>A0A1I2AJJ3_9GAMM</name>
<dbReference type="Gene3D" id="1.10.10.10">
    <property type="entry name" value="Winged helix-like DNA-binding domain superfamily/Winged helix DNA-binding domain"/>
    <property type="match status" value="1"/>
</dbReference>
<dbReference type="STRING" id="500610.SAMN02799615_01056"/>
<evidence type="ECO:0000259" key="3">
    <source>
        <dbReference type="PROSITE" id="PS51186"/>
    </source>
</evidence>
<dbReference type="GO" id="GO:0003700">
    <property type="term" value="F:DNA-binding transcription factor activity"/>
    <property type="evidence" value="ECO:0007669"/>
    <property type="project" value="InterPro"/>
</dbReference>
<keyword evidence="5" id="KW-1185">Reference proteome</keyword>
<dbReference type="Pfam" id="PF12802">
    <property type="entry name" value="MarR_2"/>
    <property type="match status" value="1"/>
</dbReference>
<dbReference type="PROSITE" id="PS50995">
    <property type="entry name" value="HTH_MARR_2"/>
    <property type="match status" value="1"/>
</dbReference>
<feature type="domain" description="N-acetyltransferase" evidence="3">
    <location>
        <begin position="153"/>
        <end position="315"/>
    </location>
</feature>
<dbReference type="Proteomes" id="UP000199477">
    <property type="component" value="Unassembled WGS sequence"/>
</dbReference>
<dbReference type="PANTHER" id="PTHR13947:SF37">
    <property type="entry name" value="LD18367P"/>
    <property type="match status" value="1"/>
</dbReference>
<dbReference type="GO" id="GO:0008080">
    <property type="term" value="F:N-acetyltransferase activity"/>
    <property type="evidence" value="ECO:0007669"/>
    <property type="project" value="InterPro"/>
</dbReference>
<dbReference type="EMBL" id="FONH01000002">
    <property type="protein sequence ID" value="SFE44185.1"/>
    <property type="molecule type" value="Genomic_DNA"/>
</dbReference>
<dbReference type="CDD" id="cd04301">
    <property type="entry name" value="NAT_SF"/>
    <property type="match status" value="1"/>
</dbReference>
<evidence type="ECO:0000313" key="5">
    <source>
        <dbReference type="Proteomes" id="UP000199477"/>
    </source>
</evidence>
<feature type="domain" description="HTH marR-type" evidence="2">
    <location>
        <begin position="4"/>
        <end position="139"/>
    </location>
</feature>
<dbReference type="SUPFAM" id="SSF55729">
    <property type="entry name" value="Acyl-CoA N-acyltransferases (Nat)"/>
    <property type="match status" value="1"/>
</dbReference>
<reference evidence="5" key="1">
    <citation type="submission" date="2016-10" db="EMBL/GenBank/DDBJ databases">
        <authorList>
            <person name="Varghese N."/>
            <person name="Submissions S."/>
        </authorList>
    </citation>
    <scope>NUCLEOTIDE SEQUENCE [LARGE SCALE GENOMIC DNA]</scope>
    <source>
        <strain evidence="5">UNC178MFTsu3.1</strain>
    </source>
</reference>
<dbReference type="InterPro" id="IPR036390">
    <property type="entry name" value="WH_DNA-bd_sf"/>
</dbReference>
<dbReference type="InterPro" id="IPR000182">
    <property type="entry name" value="GNAT_dom"/>
</dbReference>
<protein>
    <submittedName>
        <fullName evidence="4">DNA-binding transcriptional regulator, MarR family</fullName>
    </submittedName>
</protein>
<dbReference type="SUPFAM" id="SSF46785">
    <property type="entry name" value="Winged helix' DNA-binding domain"/>
    <property type="match status" value="1"/>
</dbReference>
<dbReference type="Gene3D" id="3.40.630.30">
    <property type="match status" value="1"/>
</dbReference>
<keyword evidence="1" id="KW-0808">Transferase</keyword>
<dbReference type="InterPro" id="IPR036388">
    <property type="entry name" value="WH-like_DNA-bd_sf"/>
</dbReference>
<keyword evidence="4" id="KW-0238">DNA-binding</keyword>
<accession>A0A1I2AJJ3</accession>
<dbReference type="InterPro" id="IPR016181">
    <property type="entry name" value="Acyl_CoA_acyltransferase"/>
</dbReference>
<dbReference type="Pfam" id="PF00583">
    <property type="entry name" value="Acetyltransf_1"/>
    <property type="match status" value="1"/>
</dbReference>
<dbReference type="AlphaFoldDB" id="A0A1I2AJJ3"/>
<dbReference type="PROSITE" id="PS51186">
    <property type="entry name" value="GNAT"/>
    <property type="match status" value="1"/>
</dbReference>
<evidence type="ECO:0000313" key="4">
    <source>
        <dbReference type="EMBL" id="SFE44185.1"/>
    </source>
</evidence>
<dbReference type="SMART" id="SM00347">
    <property type="entry name" value="HTH_MARR"/>
    <property type="match status" value="1"/>
</dbReference>
<gene>
    <name evidence="4" type="ORF">SAMN02799615_01056</name>
</gene>
<proteinExistence type="predicted"/>
<dbReference type="InterPro" id="IPR050769">
    <property type="entry name" value="NAT_camello-type"/>
</dbReference>